<dbReference type="InterPro" id="IPR027417">
    <property type="entry name" value="P-loop_NTPase"/>
</dbReference>
<proteinExistence type="predicted"/>
<name>G0MYD6_CAEBE</name>
<gene>
    <name evidence="2" type="ORF">CAEBREN_06071</name>
</gene>
<reference evidence="3" key="1">
    <citation type="submission" date="2011-07" db="EMBL/GenBank/DDBJ databases">
        <authorList>
            <consortium name="Caenorhabditis brenneri Sequencing and Analysis Consortium"/>
            <person name="Wilson R.K."/>
        </authorList>
    </citation>
    <scope>NUCLEOTIDE SEQUENCE [LARGE SCALE GENOMIC DNA]</scope>
    <source>
        <strain evidence="3">PB2801</strain>
    </source>
</reference>
<dbReference type="Gene3D" id="3.40.50.300">
    <property type="entry name" value="P-loop containing nucleotide triphosphate hydrolases"/>
    <property type="match status" value="2"/>
</dbReference>
<dbReference type="HOGENOM" id="CLU_500821_0_0_1"/>
<accession>G0MYD6</accession>
<organism evidence="3">
    <name type="scientific">Caenorhabditis brenneri</name>
    <name type="common">Nematode worm</name>
    <dbReference type="NCBI Taxonomy" id="135651"/>
    <lineage>
        <taxon>Eukaryota</taxon>
        <taxon>Metazoa</taxon>
        <taxon>Ecdysozoa</taxon>
        <taxon>Nematoda</taxon>
        <taxon>Chromadorea</taxon>
        <taxon>Rhabditida</taxon>
        <taxon>Rhabditina</taxon>
        <taxon>Rhabditomorpha</taxon>
        <taxon>Rhabditoidea</taxon>
        <taxon>Rhabditidae</taxon>
        <taxon>Peloderinae</taxon>
        <taxon>Caenorhabditis</taxon>
    </lineage>
</organism>
<dbReference type="InParanoid" id="G0MYD6"/>
<dbReference type="PANTHER" id="PTHR32182:SF23">
    <property type="entry name" value="ATP BINDING PROTEIN"/>
    <property type="match status" value="1"/>
</dbReference>
<feature type="coiled-coil region" evidence="1">
    <location>
        <begin position="337"/>
        <end position="399"/>
    </location>
</feature>
<dbReference type="PANTHER" id="PTHR32182">
    <property type="entry name" value="DNA REPLICATION AND REPAIR PROTEIN RECF"/>
    <property type="match status" value="1"/>
</dbReference>
<dbReference type="EMBL" id="GL379820">
    <property type="protein sequence ID" value="EGT47475.1"/>
    <property type="molecule type" value="Genomic_DNA"/>
</dbReference>
<dbReference type="SUPFAM" id="SSF52540">
    <property type="entry name" value="P-loop containing nucleoside triphosphate hydrolases"/>
    <property type="match status" value="1"/>
</dbReference>
<keyword evidence="3" id="KW-1185">Reference proteome</keyword>
<evidence type="ECO:0000313" key="2">
    <source>
        <dbReference type="EMBL" id="EGT47475.1"/>
    </source>
</evidence>
<dbReference type="GO" id="GO:0006302">
    <property type="term" value="P:double-strand break repair"/>
    <property type="evidence" value="ECO:0007669"/>
    <property type="project" value="InterPro"/>
</dbReference>
<keyword evidence="1" id="KW-0175">Coiled coil</keyword>
<dbReference type="AlphaFoldDB" id="G0MYD6"/>
<evidence type="ECO:0000256" key="1">
    <source>
        <dbReference type="SAM" id="Coils"/>
    </source>
</evidence>
<dbReference type="GO" id="GO:0016887">
    <property type="term" value="F:ATP hydrolysis activity"/>
    <property type="evidence" value="ECO:0007669"/>
    <property type="project" value="InterPro"/>
</dbReference>
<dbReference type="GO" id="GO:0000731">
    <property type="term" value="P:DNA synthesis involved in DNA repair"/>
    <property type="evidence" value="ECO:0007669"/>
    <property type="project" value="TreeGrafter"/>
</dbReference>
<evidence type="ECO:0000313" key="3">
    <source>
        <dbReference type="Proteomes" id="UP000008068"/>
    </source>
</evidence>
<protein>
    <submittedName>
        <fullName evidence="2">Uncharacterized protein</fullName>
    </submittedName>
</protein>
<sequence length="544" mass="63777">MHFYFCVKNYKAIKMKNIFFDNPLIVFSSGNGGGKSSIVEGMGICLGLTKDAFRINSLRELIRDEENQCSLKLMISEGHRETFTSKTFEVKINRNKERNVEYDEDLYEEHETGGSRKRDEKEDDDSNFVEYFIDEKKVTYEEYLTEIKVFGTNNLSTALSVVNHQIINRSPDDDSKLYDYLMAMSGIKQWERSSEYETYTKSRKQADRKIMFLGKQEEDLEKERSLTRLVYYLRLFLNDEEIKEQKEKLKNSERAGHTSRNGRHKLLILKQKRLKYLHLMKANKMELKLKKGSLHDLARRSSDKPSKSYSDADIKTGDTLVIDFMPLRTHFEKKLTKNFANEKIKSLSNEVDKIAVDVTYKNKNPTLVFEKEQTLEECMKQFKKIRDKIERKFEEEDRKKAEQFKRFLANVSRRFQFFFKIFYDNKDVEAELRMGEEPQEVELHIKNTHGTKTTFSALSGGEKRVAQLVLSFAILGEKNVPLALVDNADVSFFKDNGRRMLDFCKKVLANSESMKNIVLVGNDPHNFLYHCKQDRVRILDIVSV</sequence>
<dbReference type="Proteomes" id="UP000008068">
    <property type="component" value="Unassembled WGS sequence"/>
</dbReference>